<feature type="region of interest" description="Disordered" evidence="1">
    <location>
        <begin position="268"/>
        <end position="328"/>
    </location>
</feature>
<feature type="region of interest" description="Disordered" evidence="1">
    <location>
        <begin position="428"/>
        <end position="448"/>
    </location>
</feature>
<reference evidence="2" key="2">
    <citation type="submission" date="2015-06" db="UniProtKB">
        <authorList>
            <consortium name="EnsemblProtists"/>
        </authorList>
    </citation>
    <scope>IDENTIFICATION</scope>
    <source>
        <strain evidence="2">Pr102</strain>
    </source>
</reference>
<keyword evidence="3" id="KW-1185">Reference proteome</keyword>
<dbReference type="HOGENOM" id="CLU_571757_0_0_1"/>
<sequence>MEVVALNERLRGVFSALLKVLPPPYAVSTLSTTKRSVSSSSAPDSAPSSDRYTQHCRFMLWRLNSYQYGTASAFLLDLEQLVRAAEAPERKKQVQNLLDQLAVSEGEKQGQENALKTYTSGGGTVLLSACCGVPGLQEVAAVGSEGEETENKTVWLCNVSLKDHIVTIGTFKTQEEALAGYEEQREKMADSTAGFTKLRQLADKVEAEQRAEDERVLNEAVAQCHPRLTSLKASALAASAASANSSVLNASGAGRAIPRSVARSIATAASSSPAASPAPSEAGASPLRVSRASKRQKAESSSAATAPAKRQRVESASNSGASTASSSTGRSYLKLRRLIQKRLCRHLKGKEVCVLSSPEKLDEARLRASGRLEAGKVFSFRRKKQLTFANYVQDELGRAESACAHMFLVRTKECIDDHLKVCDAFSDRERELEPSRHPQPAKSRRRAR</sequence>
<accession>H3GE70</accession>
<dbReference type="eggNOG" id="ENOG502SCYP">
    <property type="taxonomic scope" value="Eukaryota"/>
</dbReference>
<feature type="compositionally biased region" description="Low complexity" evidence="1">
    <location>
        <begin position="268"/>
        <end position="286"/>
    </location>
</feature>
<proteinExistence type="predicted"/>
<evidence type="ECO:0000313" key="2">
    <source>
        <dbReference type="EnsemblProtists" id="Phyra73929"/>
    </source>
</evidence>
<dbReference type="VEuPathDB" id="FungiDB:KRP22_12039"/>
<evidence type="ECO:0000313" key="3">
    <source>
        <dbReference type="Proteomes" id="UP000005238"/>
    </source>
</evidence>
<organism evidence="2 3">
    <name type="scientific">Phytophthora ramorum</name>
    <name type="common">Sudden oak death agent</name>
    <dbReference type="NCBI Taxonomy" id="164328"/>
    <lineage>
        <taxon>Eukaryota</taxon>
        <taxon>Sar</taxon>
        <taxon>Stramenopiles</taxon>
        <taxon>Oomycota</taxon>
        <taxon>Peronosporomycetes</taxon>
        <taxon>Peronosporales</taxon>
        <taxon>Peronosporaceae</taxon>
        <taxon>Phytophthora</taxon>
    </lineage>
</organism>
<evidence type="ECO:0000256" key="1">
    <source>
        <dbReference type="SAM" id="MobiDB-lite"/>
    </source>
</evidence>
<dbReference type="EnsemblProtists" id="Phyra73929">
    <property type="protein sequence ID" value="Phyra73929"/>
    <property type="gene ID" value="Phyra73929"/>
</dbReference>
<dbReference type="EMBL" id="DS566002">
    <property type="status" value="NOT_ANNOTATED_CDS"/>
    <property type="molecule type" value="Genomic_DNA"/>
</dbReference>
<name>H3GE70_PHYRM</name>
<protein>
    <submittedName>
        <fullName evidence="2">Uncharacterized protein</fullName>
    </submittedName>
</protein>
<dbReference type="OrthoDB" id="159593at2759"/>
<dbReference type="RefSeq" id="XP_067744092.1">
    <property type="nucleotide sequence ID" value="XM_067892188.1"/>
</dbReference>
<dbReference type="AlphaFoldDB" id="H3GE70"/>
<dbReference type="GeneID" id="94227990"/>
<feature type="compositionally biased region" description="Low complexity" evidence="1">
    <location>
        <begin position="315"/>
        <end position="328"/>
    </location>
</feature>
<dbReference type="InParanoid" id="H3GE70"/>
<dbReference type="VEuPathDB" id="FungiDB:KRP23_6938"/>
<dbReference type="Proteomes" id="UP000005238">
    <property type="component" value="Unassembled WGS sequence"/>
</dbReference>
<reference evidence="3" key="1">
    <citation type="journal article" date="2006" name="Science">
        <title>Phytophthora genome sequences uncover evolutionary origins and mechanisms of pathogenesis.</title>
        <authorList>
            <person name="Tyler B.M."/>
            <person name="Tripathy S."/>
            <person name="Zhang X."/>
            <person name="Dehal P."/>
            <person name="Jiang R.H."/>
            <person name="Aerts A."/>
            <person name="Arredondo F.D."/>
            <person name="Baxter L."/>
            <person name="Bensasson D."/>
            <person name="Beynon J.L."/>
            <person name="Chapman J."/>
            <person name="Damasceno C.M."/>
            <person name="Dorrance A.E."/>
            <person name="Dou D."/>
            <person name="Dickerman A.W."/>
            <person name="Dubchak I.L."/>
            <person name="Garbelotto M."/>
            <person name="Gijzen M."/>
            <person name="Gordon S.G."/>
            <person name="Govers F."/>
            <person name="Grunwald N.J."/>
            <person name="Huang W."/>
            <person name="Ivors K.L."/>
            <person name="Jones R.W."/>
            <person name="Kamoun S."/>
            <person name="Krampis K."/>
            <person name="Lamour K.H."/>
            <person name="Lee M.K."/>
            <person name="McDonald W.H."/>
            <person name="Medina M."/>
            <person name="Meijer H.J."/>
            <person name="Nordberg E.K."/>
            <person name="Maclean D.J."/>
            <person name="Ospina-Giraldo M.D."/>
            <person name="Morris P.F."/>
            <person name="Phuntumart V."/>
            <person name="Putnam N.H."/>
            <person name="Rash S."/>
            <person name="Rose J.K."/>
            <person name="Sakihama Y."/>
            <person name="Salamov A.A."/>
            <person name="Savidor A."/>
            <person name="Scheuring C.F."/>
            <person name="Smith B.M."/>
            <person name="Sobral B.W."/>
            <person name="Terry A."/>
            <person name="Torto-Alalibo T.A."/>
            <person name="Win J."/>
            <person name="Xu Z."/>
            <person name="Zhang H."/>
            <person name="Grigoriev I.V."/>
            <person name="Rokhsar D.S."/>
            <person name="Boore J.L."/>
        </authorList>
    </citation>
    <scope>NUCLEOTIDE SEQUENCE [LARGE SCALE GENOMIC DNA]</scope>
    <source>
        <strain evidence="3">Pr102</strain>
    </source>
</reference>
<dbReference type="OMA" id="SACPHMF"/>